<protein>
    <submittedName>
        <fullName evidence="2">Helix-turn-helix family protein</fullName>
    </submittedName>
</protein>
<dbReference type="InterPro" id="IPR010982">
    <property type="entry name" value="Lambda_DNA-bd_dom_sf"/>
</dbReference>
<dbReference type="AlphaFoldDB" id="A0A090Y7B3"/>
<dbReference type="EMBL" id="JMQA01000047">
    <property type="protein sequence ID" value="KFM94633.1"/>
    <property type="molecule type" value="Genomic_DNA"/>
</dbReference>
<feature type="domain" description="HTH cro/C1-type" evidence="1">
    <location>
        <begin position="11"/>
        <end position="54"/>
    </location>
</feature>
<evidence type="ECO:0000259" key="1">
    <source>
        <dbReference type="PROSITE" id="PS50943"/>
    </source>
</evidence>
<accession>A0A090Y7B3</accession>
<evidence type="ECO:0000313" key="3">
    <source>
        <dbReference type="Proteomes" id="UP000029278"/>
    </source>
</evidence>
<dbReference type="RefSeq" id="WP_036618688.1">
    <property type="nucleotide sequence ID" value="NZ_BGMM01000004.1"/>
</dbReference>
<dbReference type="PATRIC" id="fig|44252.3.peg.5636"/>
<dbReference type="OrthoDB" id="2470416at2"/>
<evidence type="ECO:0000313" key="2">
    <source>
        <dbReference type="EMBL" id="KFM94633.1"/>
    </source>
</evidence>
<reference evidence="2 3" key="1">
    <citation type="submission" date="2014-04" db="EMBL/GenBank/DDBJ databases">
        <authorList>
            <person name="Bishop-Lilly K.A."/>
            <person name="Broomall S.M."/>
            <person name="Chain P.S."/>
            <person name="Chertkov O."/>
            <person name="Coyne S.R."/>
            <person name="Daligault H.E."/>
            <person name="Davenport K.W."/>
            <person name="Erkkila T."/>
            <person name="Frey K.G."/>
            <person name="Gibbons H.S."/>
            <person name="Gu W."/>
            <person name="Jaissle J."/>
            <person name="Johnson S.L."/>
            <person name="Koroleva G.I."/>
            <person name="Ladner J.T."/>
            <person name="Lo C.-C."/>
            <person name="Minogue T.D."/>
            <person name="Munk C."/>
            <person name="Palacios G.F."/>
            <person name="Redden C.L."/>
            <person name="Rosenzweig C.N."/>
            <person name="Scholz M.B."/>
            <person name="Teshima H."/>
            <person name="Xu Y."/>
        </authorList>
    </citation>
    <scope>NUCLEOTIDE SEQUENCE [LARGE SCALE GENOMIC DNA]</scope>
    <source>
        <strain evidence="2 3">8244</strain>
    </source>
</reference>
<dbReference type="SUPFAM" id="SSF47413">
    <property type="entry name" value="lambda repressor-like DNA-binding domains"/>
    <property type="match status" value="1"/>
</dbReference>
<comment type="caution">
    <text evidence="2">The sequence shown here is derived from an EMBL/GenBank/DDBJ whole genome shotgun (WGS) entry which is preliminary data.</text>
</comment>
<dbReference type="GeneID" id="77010726"/>
<dbReference type="CDD" id="cd00093">
    <property type="entry name" value="HTH_XRE"/>
    <property type="match status" value="1"/>
</dbReference>
<dbReference type="HOGENOM" id="CLU_046846_1_0_9"/>
<dbReference type="GO" id="GO:0003677">
    <property type="term" value="F:DNA binding"/>
    <property type="evidence" value="ECO:0007669"/>
    <property type="project" value="InterPro"/>
</dbReference>
<dbReference type="PROSITE" id="PS50943">
    <property type="entry name" value="HTH_CROC1"/>
    <property type="match status" value="1"/>
</dbReference>
<organism evidence="2 3">
    <name type="scientific">Paenibacillus macerans</name>
    <name type="common">Bacillus macerans</name>
    <dbReference type="NCBI Taxonomy" id="44252"/>
    <lineage>
        <taxon>Bacteria</taxon>
        <taxon>Bacillati</taxon>
        <taxon>Bacillota</taxon>
        <taxon>Bacilli</taxon>
        <taxon>Bacillales</taxon>
        <taxon>Paenibacillaceae</taxon>
        <taxon>Paenibacillus</taxon>
    </lineage>
</organism>
<sequence length="469" mass="55020">MKPATTVRQELEDFLRQRGLTLHQFSEISGINVGTISSMLSGYRQISIHNLDLITVGMGRGEGSLYEVYLEDCLLNLPLDWRRLGPFLRRCAELGKLDCIERLVQAVADHLAYVPMLFETAEEFFREGKREAAALLYDCVAECERYQHSERLAFSRYRLFTIGLGDDQEENMRAAVQFEPYVERLEEVAQLEALKDLADVYASLHQWDRVNGLAVKLGEKAALALRTKRLRKIKPEGREGKNMSTSRPPLFYFLYAYLLKANVCDARQEYEQALRYVRRYANYEVRSSEELSEQERQIAEQFRDWGKANTYLYRLMSGEVEVLADYAECVAAKEHEMIPAMYRILQAANRYQLNVDDLLERFRPHFALKERLYRFGKYNAQIVADHYVRFLTELACYDLHRQRHDLGIRNLLDSLELAIRLNHESMLFRCVQLFEQFRHVASQERQDQYKNLICEVKRNEKKNVAVHYA</sequence>
<dbReference type="Pfam" id="PF01381">
    <property type="entry name" value="HTH_3"/>
    <property type="match status" value="1"/>
</dbReference>
<gene>
    <name evidence="2" type="ORF">DJ90_1353</name>
</gene>
<keyword evidence="3" id="KW-1185">Reference proteome</keyword>
<name>A0A090Y7B3_PAEMA</name>
<dbReference type="Proteomes" id="UP000029278">
    <property type="component" value="Unassembled WGS sequence"/>
</dbReference>
<dbReference type="Gene3D" id="1.10.260.40">
    <property type="entry name" value="lambda repressor-like DNA-binding domains"/>
    <property type="match status" value="1"/>
</dbReference>
<dbReference type="STRING" id="44252.DJ90_1353"/>
<dbReference type="InterPro" id="IPR001387">
    <property type="entry name" value="Cro/C1-type_HTH"/>
</dbReference>
<proteinExistence type="predicted"/>
<dbReference type="SMART" id="SM00530">
    <property type="entry name" value="HTH_XRE"/>
    <property type="match status" value="1"/>
</dbReference>